<feature type="chain" id="PRO_5023143255" description="DUF7305 domain-containing protein" evidence="3">
    <location>
        <begin position="20"/>
        <end position="588"/>
    </location>
</feature>
<dbReference type="EMBL" id="CP042467">
    <property type="protein sequence ID" value="QED29185.1"/>
    <property type="molecule type" value="Genomic_DNA"/>
</dbReference>
<dbReference type="Pfam" id="PF04885">
    <property type="entry name" value="Stig1"/>
    <property type="match status" value="1"/>
</dbReference>
<keyword evidence="1 3" id="KW-0732">Signal</keyword>
<reference evidence="5 6" key="1">
    <citation type="submission" date="2019-08" db="EMBL/GenBank/DDBJ databases">
        <authorList>
            <person name="Liang Q."/>
        </authorList>
    </citation>
    <scope>NUCLEOTIDE SEQUENCE [LARGE SCALE GENOMIC DNA]</scope>
    <source>
        <strain evidence="5 6">V1718</strain>
    </source>
</reference>
<feature type="signal peptide" evidence="3">
    <location>
        <begin position="1"/>
        <end position="19"/>
    </location>
</feature>
<dbReference type="RefSeq" id="WP_146962352.1">
    <property type="nucleotide sequence ID" value="NZ_CP042467.1"/>
</dbReference>
<dbReference type="OrthoDB" id="5379369at2"/>
<sequence>MRSVIFCSILALALSTGCASCDEDSGIGSNNTAGQDMGTDTGSSASNNGTNAESNNSTTNAENECPAYQDLCGGTCIPTQTDPDNCGGCGVVCGAEEACSGGQCQDSCLPGLEVCDRECVDTQLDNRHCGGCNQACEDGEGCVDNTCVDAVDLDFDAASCTNGGPDIDLSPAQNVPNECAGNLAELTFRWGICSCEDFTTNNELDVDAFDSTLGPYQPGDFGGGVGVNGRYTANNPVSVTGAFWVAGAEGMLVNNGIDVKLQLQSGGNWTVNSTSSVGRDATVKGDIITSSEVNIAGKLITEAASNVPGSVNYASVERRAVNVPEPCTIGCAGQAIDVGGIVAAFEGNNDNAVIGLESNLLLPEGTQASGATRIDLPCGRYYLDGINSNQAATIIAHGKVALFVGGDVVANNPLTLSVMPGAQLDIFVAGNFTTNNEIQLGSQNYPAMTRLYVGGENGFISNNPLTLGGYIYAVPGGMTTNNEAEIYGGIFTQSGDVNNPWRVHFDRAVTRVGDSCDPEPDPDPDPDPELQCGREGDSCQNSACCNPYLCIEGTCQLLDCVPAFGACDTSDECCSGTCSGNNGICVLQ</sequence>
<evidence type="ECO:0000313" key="6">
    <source>
        <dbReference type="Proteomes" id="UP000321595"/>
    </source>
</evidence>
<feature type="compositionally biased region" description="Low complexity" evidence="2">
    <location>
        <begin position="38"/>
        <end position="58"/>
    </location>
</feature>
<dbReference type="Proteomes" id="UP000321595">
    <property type="component" value="Chromosome"/>
</dbReference>
<evidence type="ECO:0000256" key="1">
    <source>
        <dbReference type="ARBA" id="ARBA00022729"/>
    </source>
</evidence>
<dbReference type="PROSITE" id="PS51257">
    <property type="entry name" value="PROKAR_LIPOPROTEIN"/>
    <property type="match status" value="1"/>
</dbReference>
<dbReference type="AlphaFoldDB" id="A0A5B8XUC8"/>
<dbReference type="KEGG" id="bbae:FRD01_18450"/>
<evidence type="ECO:0000259" key="4">
    <source>
        <dbReference type="Pfam" id="PF23981"/>
    </source>
</evidence>
<protein>
    <recommendedName>
        <fullName evidence="4">DUF7305 domain-containing protein</fullName>
    </recommendedName>
</protein>
<dbReference type="InterPro" id="IPR006969">
    <property type="entry name" value="Stig-like"/>
</dbReference>
<dbReference type="Pfam" id="PF23981">
    <property type="entry name" value="DUF7305"/>
    <property type="match status" value="1"/>
</dbReference>
<accession>A0A5B8XUC8</accession>
<proteinExistence type="predicted"/>
<dbReference type="InterPro" id="IPR055729">
    <property type="entry name" value="DUF7305"/>
</dbReference>
<evidence type="ECO:0000313" key="5">
    <source>
        <dbReference type="EMBL" id="QED29185.1"/>
    </source>
</evidence>
<keyword evidence="6" id="KW-1185">Reference proteome</keyword>
<evidence type="ECO:0000256" key="2">
    <source>
        <dbReference type="SAM" id="MobiDB-lite"/>
    </source>
</evidence>
<organism evidence="5 6">
    <name type="scientific">Microvenator marinus</name>
    <dbReference type="NCBI Taxonomy" id="2600177"/>
    <lineage>
        <taxon>Bacteria</taxon>
        <taxon>Deltaproteobacteria</taxon>
        <taxon>Bradymonadales</taxon>
        <taxon>Microvenatoraceae</taxon>
        <taxon>Microvenator</taxon>
    </lineage>
</organism>
<feature type="domain" description="DUF7305" evidence="4">
    <location>
        <begin position="340"/>
        <end position="510"/>
    </location>
</feature>
<name>A0A5B8XUC8_9DELT</name>
<gene>
    <name evidence="5" type="ORF">FRD01_18450</name>
</gene>
<evidence type="ECO:0000256" key="3">
    <source>
        <dbReference type="SAM" id="SignalP"/>
    </source>
</evidence>
<feature type="region of interest" description="Disordered" evidence="2">
    <location>
        <begin position="32"/>
        <end position="58"/>
    </location>
</feature>